<feature type="transmembrane region" description="Helical" evidence="1">
    <location>
        <begin position="63"/>
        <end position="84"/>
    </location>
</feature>
<keyword evidence="1" id="KW-0472">Membrane</keyword>
<comment type="caution">
    <text evidence="2">The sequence shown here is derived from an EMBL/GenBank/DDBJ whole genome shotgun (WGS) entry which is preliminary data.</text>
</comment>
<organism evidence="2 3">
    <name type="scientific">Paenibacillus methanolicus</name>
    <dbReference type="NCBI Taxonomy" id="582686"/>
    <lineage>
        <taxon>Bacteria</taxon>
        <taxon>Bacillati</taxon>
        <taxon>Bacillota</taxon>
        <taxon>Bacilli</taxon>
        <taxon>Bacillales</taxon>
        <taxon>Paenibacillaceae</taxon>
        <taxon>Paenibacillus</taxon>
    </lineage>
</organism>
<name>A0A5S5BTN8_9BACL</name>
<dbReference type="EMBL" id="VNHS01000011">
    <property type="protein sequence ID" value="TYP70545.1"/>
    <property type="molecule type" value="Genomic_DNA"/>
</dbReference>
<evidence type="ECO:0000313" key="3">
    <source>
        <dbReference type="Proteomes" id="UP000323257"/>
    </source>
</evidence>
<dbReference type="Proteomes" id="UP000323257">
    <property type="component" value="Unassembled WGS sequence"/>
</dbReference>
<dbReference type="InterPro" id="IPR025495">
    <property type="entry name" value="DUF4386"/>
</dbReference>
<evidence type="ECO:0000313" key="2">
    <source>
        <dbReference type="EMBL" id="TYP70545.1"/>
    </source>
</evidence>
<sequence length="238" mass="24978">MIAQDSRGERRMLALTAGVALLAMAAAAAFAYGYAHGRLLAEGDGAATLHNLQAHSWLLRAELFGWLIILVCDIVAAWALYLFLKPVHPGLALLGAWLRLAYASMLGIAVACLIGVLVLTSGEVDFADVQTPSLALAGMRAFDTVWSTGLIVFGVHLLVVGALALRSADIPRVWGILLLIASAGYIATHACGVFFPQYAGIAAGLEAAFTVPMAAGELGFALWLLLRGGRIGQRPTAL</sequence>
<proteinExistence type="predicted"/>
<feature type="transmembrane region" description="Helical" evidence="1">
    <location>
        <begin position="145"/>
        <end position="166"/>
    </location>
</feature>
<feature type="transmembrane region" description="Helical" evidence="1">
    <location>
        <begin position="207"/>
        <end position="226"/>
    </location>
</feature>
<keyword evidence="1" id="KW-1133">Transmembrane helix</keyword>
<feature type="transmembrane region" description="Helical" evidence="1">
    <location>
        <begin position="173"/>
        <end position="195"/>
    </location>
</feature>
<dbReference type="RefSeq" id="WP_148932123.1">
    <property type="nucleotide sequence ID" value="NZ_VNHS01000011.1"/>
</dbReference>
<evidence type="ECO:0000256" key="1">
    <source>
        <dbReference type="SAM" id="Phobius"/>
    </source>
</evidence>
<dbReference type="Pfam" id="PF14329">
    <property type="entry name" value="DUF4386"/>
    <property type="match status" value="1"/>
</dbReference>
<keyword evidence="1" id="KW-0812">Transmembrane</keyword>
<reference evidence="2 3" key="1">
    <citation type="submission" date="2019-07" db="EMBL/GenBank/DDBJ databases">
        <title>Genomic Encyclopedia of Type Strains, Phase III (KMG-III): the genomes of soil and plant-associated and newly described type strains.</title>
        <authorList>
            <person name="Whitman W."/>
        </authorList>
    </citation>
    <scope>NUCLEOTIDE SEQUENCE [LARGE SCALE GENOMIC DNA]</scope>
    <source>
        <strain evidence="2 3">BL24</strain>
    </source>
</reference>
<protein>
    <submittedName>
        <fullName evidence="2">Uncharacterized protein DUF4386</fullName>
    </submittedName>
</protein>
<gene>
    <name evidence="2" type="ORF">BCM02_11150</name>
</gene>
<feature type="transmembrane region" description="Helical" evidence="1">
    <location>
        <begin position="96"/>
        <end position="119"/>
    </location>
</feature>
<keyword evidence="3" id="KW-1185">Reference proteome</keyword>
<dbReference type="OrthoDB" id="7060422at2"/>
<accession>A0A5S5BTN8</accession>
<dbReference type="AlphaFoldDB" id="A0A5S5BTN8"/>